<feature type="compositionally biased region" description="Low complexity" evidence="3">
    <location>
        <begin position="10"/>
        <end position="20"/>
    </location>
</feature>
<name>A0ABP4YBL9_9MICO</name>
<dbReference type="Gene3D" id="3.40.50.2000">
    <property type="entry name" value="Glycogen Phosphorylase B"/>
    <property type="match status" value="1"/>
</dbReference>
<dbReference type="PANTHER" id="PTHR12526:SF510">
    <property type="entry name" value="D-INOSITOL 3-PHOSPHATE GLYCOSYLTRANSFERASE"/>
    <property type="match status" value="1"/>
</dbReference>
<dbReference type="InterPro" id="IPR001296">
    <property type="entry name" value="Glyco_trans_1"/>
</dbReference>
<dbReference type="RefSeq" id="WP_344087985.1">
    <property type="nucleotide sequence ID" value="NZ_BAAAPO010000052.1"/>
</dbReference>
<feature type="domain" description="Glycosyl transferase family 1" evidence="4">
    <location>
        <begin position="532"/>
        <end position="650"/>
    </location>
</feature>
<keyword evidence="1" id="KW-0328">Glycosyltransferase</keyword>
<dbReference type="SUPFAM" id="SSF53756">
    <property type="entry name" value="UDP-Glycosyltransferase/glycogen phosphorylase"/>
    <property type="match status" value="1"/>
</dbReference>
<evidence type="ECO:0000256" key="3">
    <source>
        <dbReference type="SAM" id="MobiDB-lite"/>
    </source>
</evidence>
<evidence type="ECO:0000256" key="2">
    <source>
        <dbReference type="ARBA" id="ARBA00022679"/>
    </source>
</evidence>
<keyword evidence="2" id="KW-0808">Transferase</keyword>
<evidence type="ECO:0000256" key="1">
    <source>
        <dbReference type="ARBA" id="ARBA00022676"/>
    </source>
</evidence>
<sequence length="722" mass="77000">MTIPPPPAEPNETAEPVAVPDGQVRHTEAAGEIDAPAPSPQPAKVLLLGEEPGAMRQVAGLWSELHPDPDAPGLVIVHRAQPNSALPKTATQVALGARGWFDGERFSTPSKRLVDALTRHETARAALDQVATIVAPEALVGSVRSQIAGVTTHPIDVVSWDGFAMATHRAYLISLLDKASGRGNRPAASAALIAEAVEQPDPDGAMAAAIGRALASLSAQGGFQEIVDLAPALDRMPAAVRARHGIDAARRSSAISLGSPSEASDATAAADAFRAADAARRDGRLADAVRLVTAGLRLLFNGELHTDSEHSPLVDDPAKWLAPWRDSDFARYAYSAMAHRRTERGDDSESPARDRVVVLRGAYGNFAGPVIDLLRAAGAEPEVTDPATIGSLLTRHNIVEPLVAEWLRRIDPGTWADLPRDESAATQIAALEAAIDGAGTIFADWCDPGAVFASLAVPPGTRLVIRVHRVDAMRVWHQFVDWAAVDSVIFVADHVRDIFAAQITAPGAEPPTPLRVINNVIDVERYRRPKTPGAERRIALVGWGRRVKDPIFALDILADLLGTDPSWELHLIGRDFGEPGPGPAREYAARFRARATTAPLRDAIRWVGFTGRLEEALDQCGFALSTSRIEGWPVGVVEAAASGAIPVIREWTQLRDAGAAAAIYAATPDWVIDTPAEAAARIRSLADREDWERESERVRAAADALCEVGDTGTAYADVILGR</sequence>
<dbReference type="Proteomes" id="UP001499938">
    <property type="component" value="Unassembled WGS sequence"/>
</dbReference>
<organism evidence="5 6">
    <name type="scientific">Nostocoides veronense</name>
    <dbReference type="NCBI Taxonomy" id="330836"/>
    <lineage>
        <taxon>Bacteria</taxon>
        <taxon>Bacillati</taxon>
        <taxon>Actinomycetota</taxon>
        <taxon>Actinomycetes</taxon>
        <taxon>Micrococcales</taxon>
        <taxon>Intrasporangiaceae</taxon>
        <taxon>Nostocoides</taxon>
    </lineage>
</organism>
<gene>
    <name evidence="5" type="ORF">GCM10009811_32570</name>
</gene>
<feature type="region of interest" description="Disordered" evidence="3">
    <location>
        <begin position="1"/>
        <end position="42"/>
    </location>
</feature>
<evidence type="ECO:0000313" key="5">
    <source>
        <dbReference type="EMBL" id="GAA1806480.1"/>
    </source>
</evidence>
<evidence type="ECO:0000313" key="6">
    <source>
        <dbReference type="Proteomes" id="UP001499938"/>
    </source>
</evidence>
<dbReference type="EMBL" id="BAAAPO010000052">
    <property type="protein sequence ID" value="GAA1806480.1"/>
    <property type="molecule type" value="Genomic_DNA"/>
</dbReference>
<accession>A0ABP4YBL9</accession>
<dbReference type="PANTHER" id="PTHR12526">
    <property type="entry name" value="GLYCOSYLTRANSFERASE"/>
    <property type="match status" value="1"/>
</dbReference>
<proteinExistence type="predicted"/>
<protein>
    <recommendedName>
        <fullName evidence="4">Glycosyl transferase family 1 domain-containing protein</fullName>
    </recommendedName>
</protein>
<dbReference type="Pfam" id="PF00534">
    <property type="entry name" value="Glycos_transf_1"/>
    <property type="match status" value="1"/>
</dbReference>
<reference evidence="6" key="1">
    <citation type="journal article" date="2019" name="Int. J. Syst. Evol. Microbiol.">
        <title>The Global Catalogue of Microorganisms (GCM) 10K type strain sequencing project: providing services to taxonomists for standard genome sequencing and annotation.</title>
        <authorList>
            <consortium name="The Broad Institute Genomics Platform"/>
            <consortium name="The Broad Institute Genome Sequencing Center for Infectious Disease"/>
            <person name="Wu L."/>
            <person name="Ma J."/>
        </authorList>
    </citation>
    <scope>NUCLEOTIDE SEQUENCE [LARGE SCALE GENOMIC DNA]</scope>
    <source>
        <strain evidence="6">JCM 15592</strain>
    </source>
</reference>
<evidence type="ECO:0000259" key="4">
    <source>
        <dbReference type="Pfam" id="PF00534"/>
    </source>
</evidence>
<keyword evidence="6" id="KW-1185">Reference proteome</keyword>
<comment type="caution">
    <text evidence="5">The sequence shown here is derived from an EMBL/GenBank/DDBJ whole genome shotgun (WGS) entry which is preliminary data.</text>
</comment>